<name>A0A916TGK6_9HYPH</name>
<evidence type="ECO:0000256" key="3">
    <source>
        <dbReference type="ARBA" id="ARBA00022989"/>
    </source>
</evidence>
<sequence>MLAFIAGLVVFFGLHTLPMATGLKARVVSGLGQIPYRILYSVLSLAGLLLIIYGYRDAQAVSPVLYSPPYWMRHVVMLLMIPAFILLIAAYVQGRIKRAFKHPMLVAVKLWALSHLLIRGDLASVLLFGSFLVWAVVDRISLKRRTDGEPSVAIHVDESRPYMDAVIIVAGLALYLWFVFQGHAWLIGVPIS</sequence>
<feature type="transmembrane region" description="Helical" evidence="5">
    <location>
        <begin position="38"/>
        <end position="55"/>
    </location>
</feature>
<organism evidence="7 8">
    <name type="scientific">Roseibium aquae</name>
    <dbReference type="NCBI Taxonomy" id="1323746"/>
    <lineage>
        <taxon>Bacteria</taxon>
        <taxon>Pseudomonadati</taxon>
        <taxon>Pseudomonadota</taxon>
        <taxon>Alphaproteobacteria</taxon>
        <taxon>Hyphomicrobiales</taxon>
        <taxon>Stappiaceae</taxon>
        <taxon>Roseibium</taxon>
    </lineage>
</organism>
<evidence type="ECO:0000313" key="7">
    <source>
        <dbReference type="EMBL" id="GGB42902.1"/>
    </source>
</evidence>
<keyword evidence="8" id="KW-1185">Reference proteome</keyword>
<evidence type="ECO:0000256" key="2">
    <source>
        <dbReference type="ARBA" id="ARBA00022692"/>
    </source>
</evidence>
<keyword evidence="3 5" id="KW-1133">Transmembrane helix</keyword>
<dbReference type="RefSeq" id="WP_150495290.1">
    <property type="nucleotide sequence ID" value="NZ_BMFA01000003.1"/>
</dbReference>
<dbReference type="EMBL" id="BMFA01000003">
    <property type="protein sequence ID" value="GGB42902.1"/>
    <property type="molecule type" value="Genomic_DNA"/>
</dbReference>
<feature type="transmembrane region" description="Helical" evidence="5">
    <location>
        <begin position="75"/>
        <end position="96"/>
    </location>
</feature>
<comment type="caution">
    <text evidence="7">The sequence shown here is derived from an EMBL/GenBank/DDBJ whole genome shotgun (WGS) entry which is preliminary data.</text>
</comment>
<evidence type="ECO:0000259" key="6">
    <source>
        <dbReference type="Pfam" id="PF07298"/>
    </source>
</evidence>
<evidence type="ECO:0000256" key="4">
    <source>
        <dbReference type="ARBA" id="ARBA00023136"/>
    </source>
</evidence>
<reference evidence="7" key="1">
    <citation type="journal article" date="2014" name="Int. J. Syst. Evol. Microbiol.">
        <title>Complete genome sequence of Corynebacterium casei LMG S-19264T (=DSM 44701T), isolated from a smear-ripened cheese.</title>
        <authorList>
            <consortium name="US DOE Joint Genome Institute (JGI-PGF)"/>
            <person name="Walter F."/>
            <person name="Albersmeier A."/>
            <person name="Kalinowski J."/>
            <person name="Ruckert C."/>
        </authorList>
    </citation>
    <scope>NUCLEOTIDE SEQUENCE</scope>
    <source>
        <strain evidence="7">CGMCC 1.12426</strain>
    </source>
</reference>
<dbReference type="Proteomes" id="UP000605148">
    <property type="component" value="Unassembled WGS sequence"/>
</dbReference>
<dbReference type="InterPro" id="IPR009915">
    <property type="entry name" value="NnrU_dom"/>
</dbReference>
<evidence type="ECO:0000313" key="8">
    <source>
        <dbReference type="Proteomes" id="UP000605148"/>
    </source>
</evidence>
<evidence type="ECO:0000256" key="5">
    <source>
        <dbReference type="SAM" id="Phobius"/>
    </source>
</evidence>
<gene>
    <name evidence="7" type="ORF">GCM10011316_13560</name>
</gene>
<proteinExistence type="predicted"/>
<protein>
    <recommendedName>
        <fullName evidence="6">NnrU domain-containing protein</fullName>
    </recommendedName>
</protein>
<keyword evidence="4 5" id="KW-0472">Membrane</keyword>
<accession>A0A916TGK6</accession>
<comment type="subcellular location">
    <subcellularLocation>
        <location evidence="1">Membrane</location>
        <topology evidence="1">Multi-pass membrane protein</topology>
    </subcellularLocation>
</comment>
<reference evidence="7" key="2">
    <citation type="submission" date="2020-09" db="EMBL/GenBank/DDBJ databases">
        <authorList>
            <person name="Sun Q."/>
            <person name="Zhou Y."/>
        </authorList>
    </citation>
    <scope>NUCLEOTIDE SEQUENCE</scope>
    <source>
        <strain evidence="7">CGMCC 1.12426</strain>
    </source>
</reference>
<keyword evidence="2 5" id="KW-0812">Transmembrane</keyword>
<feature type="transmembrane region" description="Helical" evidence="5">
    <location>
        <begin position="165"/>
        <end position="187"/>
    </location>
</feature>
<dbReference type="GO" id="GO:0016020">
    <property type="term" value="C:membrane"/>
    <property type="evidence" value="ECO:0007669"/>
    <property type="project" value="UniProtKB-SubCell"/>
</dbReference>
<evidence type="ECO:0000256" key="1">
    <source>
        <dbReference type="ARBA" id="ARBA00004141"/>
    </source>
</evidence>
<dbReference type="Pfam" id="PF07298">
    <property type="entry name" value="NnrU"/>
    <property type="match status" value="1"/>
</dbReference>
<feature type="transmembrane region" description="Helical" evidence="5">
    <location>
        <begin position="116"/>
        <end position="137"/>
    </location>
</feature>
<feature type="domain" description="NnrU" evidence="6">
    <location>
        <begin position="4"/>
        <end position="190"/>
    </location>
</feature>
<dbReference type="AlphaFoldDB" id="A0A916TGK6"/>
<dbReference type="OrthoDB" id="5293641at2"/>